<dbReference type="Gene3D" id="3.30.730.10">
    <property type="entry name" value="AP2/ERF domain"/>
    <property type="match status" value="1"/>
</dbReference>
<comment type="subcellular location">
    <subcellularLocation>
        <location evidence="1">Nucleus</location>
    </subcellularLocation>
</comment>
<organism evidence="8">
    <name type="scientific">Nymphaea colorata</name>
    <name type="common">pocket water lily</name>
    <dbReference type="NCBI Taxonomy" id="210225"/>
    <lineage>
        <taxon>Eukaryota</taxon>
        <taxon>Viridiplantae</taxon>
        <taxon>Streptophyta</taxon>
        <taxon>Embryophyta</taxon>
        <taxon>Tracheophyta</taxon>
        <taxon>Spermatophyta</taxon>
        <taxon>Magnoliopsida</taxon>
        <taxon>Nymphaeales</taxon>
        <taxon>Nymphaeaceae</taxon>
        <taxon>Nymphaea</taxon>
    </lineage>
</organism>
<protein>
    <recommendedName>
        <fullName evidence="9">AP2/ERF domain-containing protein</fullName>
    </recommendedName>
</protein>
<dbReference type="OrthoDB" id="2020802at2759"/>
<dbReference type="Gene3D" id="2.40.330.10">
    <property type="entry name" value="DNA-binding pseudobarrel domain"/>
    <property type="match status" value="1"/>
</dbReference>
<evidence type="ECO:0000256" key="1">
    <source>
        <dbReference type="ARBA" id="ARBA00004123"/>
    </source>
</evidence>
<dbReference type="Gramene" id="NC1G0288180.1">
    <property type="protein sequence ID" value="NC1G0288180.1:cds"/>
    <property type="gene ID" value="NC1G0288180"/>
</dbReference>
<dbReference type="FunFam" id="3.30.730.10:FF:000008">
    <property type="entry name" value="AP2 domain-containing protein RAP2.8"/>
    <property type="match status" value="1"/>
</dbReference>
<dbReference type="InterPro" id="IPR001471">
    <property type="entry name" value="AP2/ERF_dom"/>
</dbReference>
<dbReference type="AlphaFoldDB" id="A0A5K0V1C7"/>
<dbReference type="EMBL" id="LR721774">
    <property type="protein sequence ID" value="VVV33904.1"/>
    <property type="molecule type" value="Genomic_DNA"/>
</dbReference>
<evidence type="ECO:0008006" key="9">
    <source>
        <dbReference type="Google" id="ProtNLM"/>
    </source>
</evidence>
<dbReference type="InterPro" id="IPR044800">
    <property type="entry name" value="LEC2-like"/>
</dbReference>
<proteinExistence type="predicted"/>
<dbReference type="SMART" id="SM01019">
    <property type="entry name" value="B3"/>
    <property type="match status" value="1"/>
</dbReference>
<evidence type="ECO:0000256" key="5">
    <source>
        <dbReference type="ARBA" id="ARBA00023242"/>
    </source>
</evidence>
<dbReference type="PROSITE" id="PS51032">
    <property type="entry name" value="AP2_ERF"/>
    <property type="match status" value="1"/>
</dbReference>
<dbReference type="InterPro" id="IPR036955">
    <property type="entry name" value="AP2/ERF_dom_sf"/>
</dbReference>
<dbReference type="InterPro" id="IPR016177">
    <property type="entry name" value="DNA-bd_dom_sf"/>
</dbReference>
<reference evidence="8" key="1">
    <citation type="submission" date="2019-09" db="EMBL/GenBank/DDBJ databases">
        <authorList>
            <person name="Zhang L."/>
        </authorList>
    </citation>
    <scope>NUCLEOTIDE SEQUENCE</scope>
</reference>
<evidence type="ECO:0000256" key="2">
    <source>
        <dbReference type="ARBA" id="ARBA00023015"/>
    </source>
</evidence>
<feature type="domain" description="AP2/ERF" evidence="7">
    <location>
        <begin position="27"/>
        <end position="82"/>
    </location>
</feature>
<dbReference type="PANTHER" id="PTHR31140:SF139">
    <property type="entry name" value="B3 DOMAIN-CONTAINING PROTEIN OS02G0455900-RELATED"/>
    <property type="match status" value="1"/>
</dbReference>
<dbReference type="SUPFAM" id="SSF54171">
    <property type="entry name" value="DNA-binding domain"/>
    <property type="match status" value="1"/>
</dbReference>
<gene>
    <name evidence="8" type="ORF">NYM_LOCUS3453</name>
</gene>
<dbReference type="InterPro" id="IPR015300">
    <property type="entry name" value="DNA-bd_pseudobarrel_sf"/>
</dbReference>
<dbReference type="SMART" id="SM00380">
    <property type="entry name" value="AP2"/>
    <property type="match status" value="1"/>
</dbReference>
<dbReference type="PANTHER" id="PTHR31140">
    <property type="entry name" value="B3 DOMAIN-CONTAINING TRANSCRIPTION FACTOR ABI3"/>
    <property type="match status" value="1"/>
</dbReference>
<evidence type="ECO:0000259" key="6">
    <source>
        <dbReference type="PROSITE" id="PS50863"/>
    </source>
</evidence>
<dbReference type="Pfam" id="PF02362">
    <property type="entry name" value="B3"/>
    <property type="match status" value="1"/>
</dbReference>
<accession>A0A5K0V1C7</accession>
<keyword evidence="3" id="KW-0238">DNA-binding</keyword>
<name>A0A5K0V1C7_9MAGN</name>
<evidence type="ECO:0000256" key="3">
    <source>
        <dbReference type="ARBA" id="ARBA00023125"/>
    </source>
</evidence>
<dbReference type="CDD" id="cd10017">
    <property type="entry name" value="B3_DNA"/>
    <property type="match status" value="1"/>
</dbReference>
<dbReference type="GO" id="GO:0003677">
    <property type="term" value="F:DNA binding"/>
    <property type="evidence" value="ECO:0007669"/>
    <property type="project" value="UniProtKB-KW"/>
</dbReference>
<dbReference type="InterPro" id="IPR003340">
    <property type="entry name" value="B3_DNA-bd"/>
</dbReference>
<keyword evidence="2" id="KW-0805">Transcription regulation</keyword>
<feature type="domain" description="TF-B3" evidence="6">
    <location>
        <begin position="148"/>
        <end position="248"/>
    </location>
</feature>
<evidence type="ECO:0000259" key="7">
    <source>
        <dbReference type="PROSITE" id="PS51032"/>
    </source>
</evidence>
<evidence type="ECO:0000313" key="8">
    <source>
        <dbReference type="EMBL" id="VVV33904.1"/>
    </source>
</evidence>
<keyword evidence="5" id="KW-0539">Nucleus</keyword>
<dbReference type="SUPFAM" id="SSF101936">
    <property type="entry name" value="DNA-binding pseudobarrel domain"/>
    <property type="match status" value="1"/>
</dbReference>
<keyword evidence="4" id="KW-0804">Transcription</keyword>
<dbReference type="PROSITE" id="PS50863">
    <property type="entry name" value="B3"/>
    <property type="match status" value="1"/>
</dbReference>
<dbReference type="GO" id="GO:0003700">
    <property type="term" value="F:DNA-binding transcription factor activity"/>
    <property type="evidence" value="ECO:0007669"/>
    <property type="project" value="InterPro"/>
</dbReference>
<dbReference type="CDD" id="cd00018">
    <property type="entry name" value="AP2"/>
    <property type="match status" value="1"/>
</dbReference>
<dbReference type="OMA" id="SGHEDND"/>
<sequence length="302" mass="34873">MERDSDQSDNEIGRLWRPGIRKLPSSRFKGVVPQPNGKWGAQIYEKHHRVWLGTFPTEVEAAVAYDIAAVKYRSEEATTNFPAVWEDQYQASFLRSHSEEEVVDMLRRNTYHDELTLFEEKAEADSLVSSPSAWPRPGACPPEKRELFDKVLTPSDVGKLNRLVIPKHLAEEFFPLAADRWKDGTLLKFEDEGSRVWRIKYTYWSSSQSYVLTRGWRGFVREKGLRAGDVVSFLRSAGPEETNYIRWKHVEGDEIEPQKWESDQEPAEEPEQRGQFVRIFGVDLIARRIEDLNAGDSDVDLV</sequence>
<evidence type="ECO:0000256" key="4">
    <source>
        <dbReference type="ARBA" id="ARBA00023163"/>
    </source>
</evidence>
<dbReference type="GO" id="GO:0005634">
    <property type="term" value="C:nucleus"/>
    <property type="evidence" value="ECO:0007669"/>
    <property type="project" value="UniProtKB-SubCell"/>
</dbReference>